<keyword evidence="8" id="KW-1185">Reference proteome</keyword>
<evidence type="ECO:0000313" key="8">
    <source>
        <dbReference type="Proteomes" id="UP000005726"/>
    </source>
</evidence>
<dbReference type="PROSITE" id="PS50929">
    <property type="entry name" value="ABC_TM1F"/>
    <property type="match status" value="1"/>
</dbReference>
<evidence type="ECO:0000256" key="5">
    <source>
        <dbReference type="SAM" id="Phobius"/>
    </source>
</evidence>
<dbReference type="GO" id="GO:0140359">
    <property type="term" value="F:ABC-type transporter activity"/>
    <property type="evidence" value="ECO:0007669"/>
    <property type="project" value="InterPro"/>
</dbReference>
<proteinExistence type="predicted"/>
<feature type="transmembrane region" description="Helical" evidence="5">
    <location>
        <begin position="168"/>
        <end position="190"/>
    </location>
</feature>
<accession>E0WR82</accession>
<reference evidence="7" key="1">
    <citation type="journal article" date="2009" name="Environ. Microbiol.">
        <title>Dynamics of genome evolution in facultative symbionts of aphids.</title>
        <authorList>
            <person name="Degnan P.H."/>
            <person name="Leonardo T.E."/>
            <person name="Cass B.N."/>
            <person name="Hurwitz B."/>
            <person name="Stern D."/>
            <person name="Gibbs R.A."/>
            <person name="Richards S."/>
            <person name="Moran N.A."/>
        </authorList>
    </citation>
    <scope>NUCLEOTIDE SEQUENCE [LARGE SCALE GENOMIC DNA]</scope>
    <source>
        <strain evidence="7">LSR1</strain>
    </source>
</reference>
<dbReference type="SUPFAM" id="SSF90123">
    <property type="entry name" value="ABC transporter transmembrane region"/>
    <property type="match status" value="1"/>
</dbReference>
<dbReference type="InterPro" id="IPR036640">
    <property type="entry name" value="ABC1_TM_sf"/>
</dbReference>
<dbReference type="EMBL" id="GL379589">
    <property type="protein sequence ID" value="EFL92642.1"/>
    <property type="molecule type" value="Genomic_DNA"/>
</dbReference>
<dbReference type="GO" id="GO:0005886">
    <property type="term" value="C:plasma membrane"/>
    <property type="evidence" value="ECO:0007669"/>
    <property type="project" value="UniProtKB-SubCell"/>
</dbReference>
<evidence type="ECO:0000313" key="7">
    <source>
        <dbReference type="EMBL" id="EFL92642.1"/>
    </source>
</evidence>
<comment type="subcellular location">
    <subcellularLocation>
        <location evidence="1">Cell membrane</location>
        <topology evidence="1">Multi-pass membrane protein</topology>
    </subcellularLocation>
</comment>
<dbReference type="eggNOG" id="COG2274">
    <property type="taxonomic scope" value="Bacteria"/>
</dbReference>
<evidence type="ECO:0000256" key="4">
    <source>
        <dbReference type="ARBA" id="ARBA00023136"/>
    </source>
</evidence>
<feature type="transmembrane region" description="Helical" evidence="5">
    <location>
        <begin position="303"/>
        <end position="323"/>
    </location>
</feature>
<dbReference type="GO" id="GO:0005524">
    <property type="term" value="F:ATP binding"/>
    <property type="evidence" value="ECO:0007669"/>
    <property type="project" value="InterPro"/>
</dbReference>
<feature type="transmembrane region" description="Helical" evidence="5">
    <location>
        <begin position="202"/>
        <end position="219"/>
    </location>
</feature>
<dbReference type="InterPro" id="IPR011527">
    <property type="entry name" value="ABC1_TM_dom"/>
</dbReference>
<evidence type="ECO:0000259" key="6">
    <source>
        <dbReference type="PROSITE" id="PS50929"/>
    </source>
</evidence>
<evidence type="ECO:0000256" key="1">
    <source>
        <dbReference type="ARBA" id="ARBA00004651"/>
    </source>
</evidence>
<name>E0WR82_9ENTR</name>
<evidence type="ECO:0000256" key="2">
    <source>
        <dbReference type="ARBA" id="ARBA00022692"/>
    </source>
</evidence>
<organism evidence="7 8">
    <name type="scientific">Candidatus Regiella insecticola LSR1</name>
    <dbReference type="NCBI Taxonomy" id="663321"/>
    <lineage>
        <taxon>Bacteria</taxon>
        <taxon>Pseudomonadati</taxon>
        <taxon>Pseudomonadota</taxon>
        <taxon>Gammaproteobacteria</taxon>
        <taxon>Enterobacterales</taxon>
        <taxon>Enterobacteriaceae</taxon>
        <taxon>aphid secondary symbionts</taxon>
        <taxon>Candidatus Regiella</taxon>
    </lineage>
</organism>
<evidence type="ECO:0000256" key="3">
    <source>
        <dbReference type="ARBA" id="ARBA00022989"/>
    </source>
</evidence>
<sequence>MMIMTMSGEHEMETKHESYYLSADEALSFVAKSININIDINKNEIDSLFKQYDRNNLNDTIKMKNFFLSLGLVLQEVHFHSSEDLLNEALPIILLTAEMHWMVCVGGGNKLKLITAEGHFCEVEMSAESLALLSAFRLQPLQKVVDGIRVANILKQALSANKIFYTKYFFSSFFMALFALTIPIFSNLYYDKLVPSASTSSLFGIVFIAALFIIFEFILRSSKDIYQSITSIKDDVDIDISFLEAVIYNKKKNGRSMSSAFVLWNEFQKIKPALLNTIFQRLADIPLFFIFIVVIYVNLGWVVVIPIFMFFFSLAMALINYHYTYSLMNKQKEGQKNRNVFMTEIFYSIKMIHTLNNKNLLLDWVNSSNEQSYLNLKIRKFTLFYQSLLASLSSVSHISIMVIAFFMVINGSVTTGAIVSSVIVSGRISGIISNFSATVVSLLSAEKTAKDLIAFFEDEKKESQPTLQSIASCTGHIALMGVSYQYNPQSPVVISNLWLMRYKLI</sequence>
<keyword evidence="3 5" id="KW-1133">Transmembrane helix</keyword>
<keyword evidence="4 5" id="KW-0472">Membrane</keyword>
<dbReference type="STRING" id="663321.REG_0467"/>
<feature type="transmembrane region" description="Helical" evidence="5">
    <location>
        <begin position="415"/>
        <end position="443"/>
    </location>
</feature>
<protein>
    <submittedName>
        <fullName evidence="7">Putative type-1 secretion protein</fullName>
    </submittedName>
</protein>
<feature type="transmembrane region" description="Helical" evidence="5">
    <location>
        <begin position="383"/>
        <end position="409"/>
    </location>
</feature>
<dbReference type="AlphaFoldDB" id="E0WR82"/>
<dbReference type="Proteomes" id="UP000005726">
    <property type="component" value="Unassembled WGS sequence"/>
</dbReference>
<feature type="transmembrane region" description="Helical" evidence="5">
    <location>
        <begin position="278"/>
        <end position="297"/>
    </location>
</feature>
<keyword evidence="2 5" id="KW-0812">Transmembrane</keyword>
<dbReference type="Gene3D" id="1.20.1560.10">
    <property type="entry name" value="ABC transporter type 1, transmembrane domain"/>
    <property type="match status" value="1"/>
</dbReference>
<dbReference type="HOGENOM" id="CLU_000604_95_6_6"/>
<gene>
    <name evidence="7" type="ORF">REG_0467</name>
</gene>
<feature type="domain" description="ABC transmembrane type-1" evidence="6">
    <location>
        <begin position="169"/>
        <end position="444"/>
    </location>
</feature>